<sequence length="106" mass="11350">MATETLGRPVSVRLPESLQKRVEAIAESSRRSRGDVLREAMERIVDQLEWEQHIAAKAMAARAGERSAVSLAELDDENPSPGISLGSGDTALATTGLSAISMRTNC</sequence>
<name>A0ABT9NBW3_9ACTO</name>
<dbReference type="InterPro" id="IPR002145">
    <property type="entry name" value="CopG"/>
</dbReference>
<organism evidence="2 3">
    <name type="scientific">Arcanobacterium wilhelmae</name>
    <dbReference type="NCBI Taxonomy" id="1803177"/>
    <lineage>
        <taxon>Bacteria</taxon>
        <taxon>Bacillati</taxon>
        <taxon>Actinomycetota</taxon>
        <taxon>Actinomycetes</taxon>
        <taxon>Actinomycetales</taxon>
        <taxon>Actinomycetaceae</taxon>
        <taxon>Arcanobacterium</taxon>
    </lineage>
</organism>
<comment type="caution">
    <text evidence="2">The sequence shown here is derived from an EMBL/GenBank/DDBJ whole genome shotgun (WGS) entry which is preliminary data.</text>
</comment>
<dbReference type="InterPro" id="IPR010985">
    <property type="entry name" value="Ribbon_hlx_hlx"/>
</dbReference>
<accession>A0ABT9NBW3</accession>
<dbReference type="SUPFAM" id="SSF47598">
    <property type="entry name" value="Ribbon-helix-helix"/>
    <property type="match status" value="1"/>
</dbReference>
<evidence type="ECO:0000313" key="3">
    <source>
        <dbReference type="Proteomes" id="UP001235966"/>
    </source>
</evidence>
<reference evidence="2 3" key="1">
    <citation type="submission" date="2023-07" db="EMBL/GenBank/DDBJ databases">
        <title>Sequencing the genomes of 1000 actinobacteria strains.</title>
        <authorList>
            <person name="Klenk H.-P."/>
        </authorList>
    </citation>
    <scope>NUCLEOTIDE SEQUENCE [LARGE SCALE GENOMIC DNA]</scope>
    <source>
        <strain evidence="2 3">DSM 102162</strain>
    </source>
</reference>
<keyword evidence="3" id="KW-1185">Reference proteome</keyword>
<dbReference type="Proteomes" id="UP001235966">
    <property type="component" value="Unassembled WGS sequence"/>
</dbReference>
<dbReference type="InterPro" id="IPR013321">
    <property type="entry name" value="Arc_rbn_hlx_hlx"/>
</dbReference>
<evidence type="ECO:0000313" key="2">
    <source>
        <dbReference type="EMBL" id="MDP9801207.1"/>
    </source>
</evidence>
<protein>
    <submittedName>
        <fullName evidence="2">RHH-type rel operon transcriptional repressor/antitoxin RelB</fullName>
    </submittedName>
</protein>
<proteinExistence type="predicted"/>
<gene>
    <name evidence="2" type="ORF">J2S49_001283</name>
</gene>
<dbReference type="EMBL" id="JAUSQW010000001">
    <property type="protein sequence ID" value="MDP9801207.1"/>
    <property type="molecule type" value="Genomic_DNA"/>
</dbReference>
<dbReference type="Gene3D" id="1.10.1220.10">
    <property type="entry name" value="Met repressor-like"/>
    <property type="match status" value="1"/>
</dbReference>
<feature type="domain" description="Ribbon-helix-helix protein CopG" evidence="1">
    <location>
        <begin position="9"/>
        <end position="42"/>
    </location>
</feature>
<evidence type="ECO:0000259" key="1">
    <source>
        <dbReference type="Pfam" id="PF01402"/>
    </source>
</evidence>
<dbReference type="Pfam" id="PF01402">
    <property type="entry name" value="RHH_1"/>
    <property type="match status" value="1"/>
</dbReference>
<dbReference type="CDD" id="cd22233">
    <property type="entry name" value="RHH_CopAso-like"/>
    <property type="match status" value="1"/>
</dbReference>